<keyword evidence="5 7" id="KW-1133">Transmembrane helix</keyword>
<comment type="subcellular location">
    <subcellularLocation>
        <location evidence="1">Cell membrane</location>
        <topology evidence="1">Multi-pass membrane protein</topology>
    </subcellularLocation>
</comment>
<dbReference type="Gene3D" id="3.40.50.300">
    <property type="entry name" value="P-loop containing nucleotide triphosphate hydrolases"/>
    <property type="match status" value="1"/>
</dbReference>
<dbReference type="GO" id="GO:0005524">
    <property type="term" value="F:ATP binding"/>
    <property type="evidence" value="ECO:0007669"/>
    <property type="project" value="UniProtKB-KW"/>
</dbReference>
<feature type="transmembrane region" description="Helical" evidence="7">
    <location>
        <begin position="161"/>
        <end position="177"/>
    </location>
</feature>
<evidence type="ECO:0000256" key="1">
    <source>
        <dbReference type="ARBA" id="ARBA00004651"/>
    </source>
</evidence>
<protein>
    <submittedName>
        <fullName evidence="10">ABC transporter ATP-binding protein</fullName>
    </submittedName>
</protein>
<evidence type="ECO:0000256" key="2">
    <source>
        <dbReference type="ARBA" id="ARBA00022692"/>
    </source>
</evidence>
<dbReference type="PROSITE" id="PS50893">
    <property type="entry name" value="ABC_TRANSPORTER_2"/>
    <property type="match status" value="1"/>
</dbReference>
<evidence type="ECO:0000256" key="3">
    <source>
        <dbReference type="ARBA" id="ARBA00022741"/>
    </source>
</evidence>
<dbReference type="InterPro" id="IPR039421">
    <property type="entry name" value="Type_1_exporter"/>
</dbReference>
<keyword evidence="3" id="KW-0547">Nucleotide-binding</keyword>
<evidence type="ECO:0000259" key="9">
    <source>
        <dbReference type="PROSITE" id="PS50929"/>
    </source>
</evidence>
<name>A0ABU2JUS6_9ACTN</name>
<feature type="domain" description="ABC transporter" evidence="8">
    <location>
        <begin position="343"/>
        <end position="589"/>
    </location>
</feature>
<dbReference type="PANTHER" id="PTHR24221">
    <property type="entry name" value="ATP-BINDING CASSETTE SUB-FAMILY B"/>
    <property type="match status" value="1"/>
</dbReference>
<evidence type="ECO:0000313" key="11">
    <source>
        <dbReference type="Proteomes" id="UP001183410"/>
    </source>
</evidence>
<dbReference type="InterPro" id="IPR036640">
    <property type="entry name" value="ABC1_TM_sf"/>
</dbReference>
<reference evidence="11" key="1">
    <citation type="submission" date="2023-07" db="EMBL/GenBank/DDBJ databases">
        <title>30 novel species of actinomycetes from the DSMZ collection.</title>
        <authorList>
            <person name="Nouioui I."/>
        </authorList>
    </citation>
    <scope>NUCLEOTIDE SEQUENCE [LARGE SCALE GENOMIC DNA]</scope>
    <source>
        <strain evidence="11">DSM 44915</strain>
    </source>
</reference>
<feature type="domain" description="ABC transmembrane type-1" evidence="9">
    <location>
        <begin position="25"/>
        <end position="307"/>
    </location>
</feature>
<accession>A0ABU2JUS6</accession>
<dbReference type="InterPro" id="IPR011527">
    <property type="entry name" value="ABC1_TM_dom"/>
</dbReference>
<evidence type="ECO:0000259" key="8">
    <source>
        <dbReference type="PROSITE" id="PS50893"/>
    </source>
</evidence>
<dbReference type="Proteomes" id="UP001183410">
    <property type="component" value="Unassembled WGS sequence"/>
</dbReference>
<feature type="transmembrane region" description="Helical" evidence="7">
    <location>
        <begin position="21"/>
        <end position="44"/>
    </location>
</feature>
<keyword evidence="11" id="KW-1185">Reference proteome</keyword>
<sequence>MKRYLSVWAHLLRLSWRLEPRLTCAMFATLTLNVVAVAGIALALRAIVNNSMHGHLAAAVVGAVGAAAGYGLMSVIGGLLGNLRILLVERVGMTDLQEQIQLDIATIDGLEHLENPGYLDRVTVVGGAAWGLTDGLWAAITTVFTLLQLAVSLVVLGQVNPWLVVLLAMAAAPIWAGQRGESVVRAAEISSAEQYRLQEHLFDLATSAGEGKEVRVAGVGEQLARLQTDAWRAATGVRGRARLVAALWRFGGWSVFSAAFVGGLALVTHQAQRGDGSIGDIVLMITIAASLRQSVQTAVSRASDTAGAGRLIVPYLWLRDHAAGRRASRGAAVPAPDRLTEGIDLDRVTYTYPGTTAPAMDEVSLHIPAGSVVAVVGEYGSGKTTLVKMLAKFYQPDAGTVRVDGTSLAELDTDSWHARLACAFQDFGRFHVRAREVVGLGDPAFLDDDERVRAAVRTAEAHEIFDRMPDGLDTQLGRELGGIQLSEGQWQRTALARASMRRQPLLFVLDEPTASLDAFSEHAIFQSYMSRARALAAETGGITVIVSHRFSTVTGADLIVVLHQGRLAEVGSHQELLAAGGRYAELYAIQGNAYTDPSPEA</sequence>
<dbReference type="InterPro" id="IPR027417">
    <property type="entry name" value="P-loop_NTPase"/>
</dbReference>
<keyword evidence="4 10" id="KW-0067">ATP-binding</keyword>
<dbReference type="EMBL" id="JAVREO010000012">
    <property type="protein sequence ID" value="MDT0268736.1"/>
    <property type="molecule type" value="Genomic_DNA"/>
</dbReference>
<keyword evidence="2 7" id="KW-0812">Transmembrane</keyword>
<dbReference type="InterPro" id="IPR003593">
    <property type="entry name" value="AAA+_ATPase"/>
</dbReference>
<dbReference type="InterPro" id="IPR003439">
    <property type="entry name" value="ABC_transporter-like_ATP-bd"/>
</dbReference>
<proteinExistence type="predicted"/>
<dbReference type="SUPFAM" id="SSF90123">
    <property type="entry name" value="ABC transporter transmembrane region"/>
    <property type="match status" value="1"/>
</dbReference>
<evidence type="ECO:0000256" key="7">
    <source>
        <dbReference type="SAM" id="Phobius"/>
    </source>
</evidence>
<dbReference type="SMART" id="SM00382">
    <property type="entry name" value="AAA"/>
    <property type="match status" value="1"/>
</dbReference>
<dbReference type="RefSeq" id="WP_311668818.1">
    <property type="nucleotide sequence ID" value="NZ_JAVREO010000012.1"/>
</dbReference>
<evidence type="ECO:0000256" key="4">
    <source>
        <dbReference type="ARBA" id="ARBA00022840"/>
    </source>
</evidence>
<dbReference type="PANTHER" id="PTHR24221:SF646">
    <property type="entry name" value="HAEMOLYSIN SECRETION ATP-BINDING PROTEIN"/>
    <property type="match status" value="1"/>
</dbReference>
<evidence type="ECO:0000313" key="10">
    <source>
        <dbReference type="EMBL" id="MDT0268736.1"/>
    </source>
</evidence>
<keyword evidence="6 7" id="KW-0472">Membrane</keyword>
<gene>
    <name evidence="10" type="ORF">RM844_20835</name>
</gene>
<evidence type="ECO:0000256" key="5">
    <source>
        <dbReference type="ARBA" id="ARBA00022989"/>
    </source>
</evidence>
<feature type="transmembrane region" description="Helical" evidence="7">
    <location>
        <begin position="246"/>
        <end position="267"/>
    </location>
</feature>
<dbReference type="PROSITE" id="PS50929">
    <property type="entry name" value="ABC_TM1F"/>
    <property type="match status" value="1"/>
</dbReference>
<dbReference type="Pfam" id="PF00005">
    <property type="entry name" value="ABC_tran"/>
    <property type="match status" value="1"/>
</dbReference>
<organism evidence="10 11">
    <name type="scientific">Streptomyces chisholmiae</name>
    <dbReference type="NCBI Taxonomy" id="3075540"/>
    <lineage>
        <taxon>Bacteria</taxon>
        <taxon>Bacillati</taxon>
        <taxon>Actinomycetota</taxon>
        <taxon>Actinomycetes</taxon>
        <taxon>Kitasatosporales</taxon>
        <taxon>Streptomycetaceae</taxon>
        <taxon>Streptomyces</taxon>
    </lineage>
</organism>
<feature type="transmembrane region" description="Helical" evidence="7">
    <location>
        <begin position="56"/>
        <end position="80"/>
    </location>
</feature>
<dbReference type="SUPFAM" id="SSF52540">
    <property type="entry name" value="P-loop containing nucleoside triphosphate hydrolases"/>
    <property type="match status" value="1"/>
</dbReference>
<evidence type="ECO:0000256" key="6">
    <source>
        <dbReference type="ARBA" id="ARBA00023136"/>
    </source>
</evidence>
<dbReference type="Gene3D" id="1.20.1560.10">
    <property type="entry name" value="ABC transporter type 1, transmembrane domain"/>
    <property type="match status" value="1"/>
</dbReference>
<comment type="caution">
    <text evidence="10">The sequence shown here is derived from an EMBL/GenBank/DDBJ whole genome shotgun (WGS) entry which is preliminary data.</text>
</comment>